<dbReference type="PANTHER" id="PTHR43759:SF1">
    <property type="entry name" value="GLUCOSE IMPORT SYSTEM PERMEASE PROTEIN GLCT"/>
    <property type="match status" value="1"/>
</dbReference>
<keyword evidence="2 5" id="KW-0812">Transmembrane</keyword>
<keyword evidence="8" id="KW-1185">Reference proteome</keyword>
<dbReference type="EMBL" id="JAGSHT010000005">
    <property type="protein sequence ID" value="MBZ2195480.1"/>
    <property type="molecule type" value="Genomic_DNA"/>
</dbReference>
<comment type="subcellular location">
    <subcellularLocation>
        <location evidence="5">Cell membrane</location>
        <topology evidence="5">Multi-pass membrane protein</topology>
    </subcellularLocation>
    <subcellularLocation>
        <location evidence="1">Membrane</location>
        <topology evidence="1">Multi-pass membrane protein</topology>
    </subcellularLocation>
</comment>
<keyword evidence="5" id="KW-0813">Transport</keyword>
<dbReference type="RefSeq" id="WP_223403463.1">
    <property type="nucleotide sequence ID" value="NZ_JAGSHT010000005.1"/>
</dbReference>
<dbReference type="Gene3D" id="1.10.3720.10">
    <property type="entry name" value="MetI-like"/>
    <property type="match status" value="1"/>
</dbReference>
<reference evidence="7 8" key="1">
    <citation type="submission" date="2021-04" db="EMBL/GenBank/DDBJ databases">
        <title>Ruania sp. nov., isolated from sandy soil of mangrove forest.</title>
        <authorList>
            <person name="Ge X."/>
            <person name="Huang R."/>
            <person name="Liu W."/>
        </authorList>
    </citation>
    <scope>NUCLEOTIDE SEQUENCE [LARGE SCALE GENOMIC DNA]</scope>
    <source>
        <strain evidence="7 8">N2-46</strain>
    </source>
</reference>
<dbReference type="PROSITE" id="PS50928">
    <property type="entry name" value="ABC_TM1"/>
    <property type="match status" value="1"/>
</dbReference>
<evidence type="ECO:0000313" key="8">
    <source>
        <dbReference type="Proteomes" id="UP000826651"/>
    </source>
</evidence>
<dbReference type="Proteomes" id="UP000826651">
    <property type="component" value="Unassembled WGS sequence"/>
</dbReference>
<feature type="transmembrane region" description="Helical" evidence="5">
    <location>
        <begin position="180"/>
        <end position="198"/>
    </location>
</feature>
<feature type="transmembrane region" description="Helical" evidence="5">
    <location>
        <begin position="89"/>
        <end position="110"/>
    </location>
</feature>
<feature type="domain" description="ABC transmembrane type-1" evidence="6">
    <location>
        <begin position="85"/>
        <end position="299"/>
    </location>
</feature>
<evidence type="ECO:0000313" key="7">
    <source>
        <dbReference type="EMBL" id="MBZ2195480.1"/>
    </source>
</evidence>
<sequence length="308" mass="34333">MSAVATGKRGSLWQGLSDWANRHRKWVLAAPAIIFVIALMVVPLLYTLVLSFTDAQGSIQRAFDFVWFENYISILGDTARFWPAVWRTVIFTAVAVTLEMTIGMAVALLLRRPFMGRGLVRVVMLLPLVATPVAVAMMWLLIFEPTVGFANQVLGWLGLPAQGWISDPSTALPTLMLVDVWQWTPMVILILLAGLVGLPEEQQEAARIDGASTWQRFWHVTLPMLKTTVIAALLLRSIDAMKTFDLLYVTKGTGGGSSHEVETLNIYAYALSFDYNEYGMAAALVLIYFLIIVGVLVVLNMRRKENRR</sequence>
<accession>A0ABS7S584</accession>
<feature type="transmembrane region" description="Helical" evidence="5">
    <location>
        <begin position="26"/>
        <end position="46"/>
    </location>
</feature>
<dbReference type="InterPro" id="IPR052730">
    <property type="entry name" value="Sugar_ABC_transporter"/>
</dbReference>
<feature type="transmembrane region" description="Helical" evidence="5">
    <location>
        <begin position="122"/>
        <end position="142"/>
    </location>
</feature>
<dbReference type="SUPFAM" id="SSF161098">
    <property type="entry name" value="MetI-like"/>
    <property type="match status" value="1"/>
</dbReference>
<evidence type="ECO:0000256" key="4">
    <source>
        <dbReference type="ARBA" id="ARBA00023136"/>
    </source>
</evidence>
<evidence type="ECO:0000256" key="5">
    <source>
        <dbReference type="RuleBase" id="RU363032"/>
    </source>
</evidence>
<evidence type="ECO:0000256" key="1">
    <source>
        <dbReference type="ARBA" id="ARBA00004141"/>
    </source>
</evidence>
<proteinExistence type="inferred from homology"/>
<feature type="transmembrane region" description="Helical" evidence="5">
    <location>
        <begin position="278"/>
        <end position="299"/>
    </location>
</feature>
<dbReference type="PANTHER" id="PTHR43759">
    <property type="entry name" value="TREHALOSE TRANSPORT SYSTEM PERMEASE PROTEIN SUGA"/>
    <property type="match status" value="1"/>
</dbReference>
<dbReference type="CDD" id="cd06261">
    <property type="entry name" value="TM_PBP2"/>
    <property type="match status" value="1"/>
</dbReference>
<evidence type="ECO:0000259" key="6">
    <source>
        <dbReference type="PROSITE" id="PS50928"/>
    </source>
</evidence>
<evidence type="ECO:0000256" key="2">
    <source>
        <dbReference type="ARBA" id="ARBA00022692"/>
    </source>
</evidence>
<gene>
    <name evidence="7" type="ORF">KCQ71_04905</name>
</gene>
<feature type="transmembrane region" description="Helical" evidence="5">
    <location>
        <begin position="218"/>
        <end position="238"/>
    </location>
</feature>
<keyword evidence="3 5" id="KW-1133">Transmembrane helix</keyword>
<dbReference type="InterPro" id="IPR000515">
    <property type="entry name" value="MetI-like"/>
</dbReference>
<comment type="similarity">
    <text evidence="5">Belongs to the binding-protein-dependent transport system permease family.</text>
</comment>
<name>A0ABS7S584_9MICO</name>
<evidence type="ECO:0000256" key="3">
    <source>
        <dbReference type="ARBA" id="ARBA00022989"/>
    </source>
</evidence>
<dbReference type="InterPro" id="IPR035906">
    <property type="entry name" value="MetI-like_sf"/>
</dbReference>
<dbReference type="SUPFAM" id="SSF160964">
    <property type="entry name" value="MalF N-terminal region-like"/>
    <property type="match status" value="1"/>
</dbReference>
<protein>
    <submittedName>
        <fullName evidence="7">Sugar ABC transporter permease</fullName>
    </submittedName>
</protein>
<keyword evidence="4 5" id="KW-0472">Membrane</keyword>
<organism evidence="7 8">
    <name type="scientific">Occultella gossypii</name>
    <dbReference type="NCBI Taxonomy" id="2800820"/>
    <lineage>
        <taxon>Bacteria</taxon>
        <taxon>Bacillati</taxon>
        <taxon>Actinomycetota</taxon>
        <taxon>Actinomycetes</taxon>
        <taxon>Micrococcales</taxon>
        <taxon>Ruaniaceae</taxon>
        <taxon>Occultella</taxon>
    </lineage>
</organism>
<dbReference type="Pfam" id="PF00528">
    <property type="entry name" value="BPD_transp_1"/>
    <property type="match status" value="1"/>
</dbReference>
<comment type="caution">
    <text evidence="7">The sequence shown here is derived from an EMBL/GenBank/DDBJ whole genome shotgun (WGS) entry which is preliminary data.</text>
</comment>